<dbReference type="Gene3D" id="3.30.420.10">
    <property type="entry name" value="Ribonuclease H-like superfamily/Ribonuclease H"/>
    <property type="match status" value="1"/>
</dbReference>
<dbReference type="InterPro" id="IPR012337">
    <property type="entry name" value="RNaseH-like_sf"/>
</dbReference>
<dbReference type="Pfam" id="PF02739">
    <property type="entry name" value="5_3_exonuc_N"/>
    <property type="match status" value="1"/>
</dbReference>
<dbReference type="NCBIfam" id="NF004397">
    <property type="entry name" value="PRK05755.1"/>
    <property type="match status" value="1"/>
</dbReference>
<dbReference type="InterPro" id="IPR054690">
    <property type="entry name" value="DNA_polI_exonuclease"/>
</dbReference>
<evidence type="ECO:0000256" key="8">
    <source>
        <dbReference type="ARBA" id="ARBA00023204"/>
    </source>
</evidence>
<evidence type="ECO:0000256" key="9">
    <source>
        <dbReference type="ARBA" id="ARBA00049244"/>
    </source>
</evidence>
<feature type="coiled-coil region" evidence="12">
    <location>
        <begin position="843"/>
        <end position="870"/>
    </location>
</feature>
<dbReference type="PRINTS" id="PR00868">
    <property type="entry name" value="DNAPOLI"/>
</dbReference>
<dbReference type="SUPFAM" id="SSF88723">
    <property type="entry name" value="PIN domain-like"/>
    <property type="match status" value="1"/>
</dbReference>
<feature type="domain" description="DNA-directed DNA polymerase family A palm" evidence="14">
    <location>
        <begin position="643"/>
        <end position="849"/>
    </location>
</feature>
<dbReference type="Gene3D" id="3.40.50.1010">
    <property type="entry name" value="5'-nuclease"/>
    <property type="match status" value="1"/>
</dbReference>
<dbReference type="SUPFAM" id="SSF53098">
    <property type="entry name" value="Ribonuclease H-like"/>
    <property type="match status" value="1"/>
</dbReference>
<dbReference type="Proteomes" id="UP001549162">
    <property type="component" value="Unassembled WGS sequence"/>
</dbReference>
<evidence type="ECO:0000256" key="3">
    <source>
        <dbReference type="ARBA" id="ARBA00022695"/>
    </source>
</evidence>
<evidence type="ECO:0000259" key="14">
    <source>
        <dbReference type="SMART" id="SM00482"/>
    </source>
</evidence>
<dbReference type="SMART" id="SM00475">
    <property type="entry name" value="53EXOc"/>
    <property type="match status" value="1"/>
</dbReference>
<keyword evidence="11" id="KW-0269">Exonuclease</keyword>
<keyword evidence="7 11" id="KW-0238">DNA-binding</keyword>
<dbReference type="Pfam" id="PF01367">
    <property type="entry name" value="5_3_exonuc"/>
    <property type="match status" value="1"/>
</dbReference>
<dbReference type="InterPro" id="IPR002421">
    <property type="entry name" value="5-3_exonuclease"/>
</dbReference>
<organism evidence="15 16">
    <name type="scientific">Peptoniphilus olsenii</name>
    <dbReference type="NCBI Taxonomy" id="411570"/>
    <lineage>
        <taxon>Bacteria</taxon>
        <taxon>Bacillati</taxon>
        <taxon>Bacillota</taxon>
        <taxon>Tissierellia</taxon>
        <taxon>Tissierellales</taxon>
        <taxon>Peptoniphilaceae</taxon>
        <taxon>Peptoniphilus</taxon>
    </lineage>
</organism>
<dbReference type="InterPro" id="IPR043502">
    <property type="entry name" value="DNA/RNA_pol_sf"/>
</dbReference>
<keyword evidence="11" id="KW-0378">Hydrolase</keyword>
<dbReference type="InterPro" id="IPR036279">
    <property type="entry name" value="5-3_exonuclease_C_sf"/>
</dbReference>
<dbReference type="PANTHER" id="PTHR10133:SF27">
    <property type="entry name" value="DNA POLYMERASE NU"/>
    <property type="match status" value="1"/>
</dbReference>
<dbReference type="Gene3D" id="3.30.70.370">
    <property type="match status" value="1"/>
</dbReference>
<keyword evidence="11" id="KW-0540">Nuclease</keyword>
<comment type="subunit">
    <text evidence="11">Single-chain monomer with multiple functions.</text>
</comment>
<dbReference type="InterPro" id="IPR029060">
    <property type="entry name" value="PIN-like_dom_sf"/>
</dbReference>
<evidence type="ECO:0000256" key="12">
    <source>
        <dbReference type="SAM" id="Coils"/>
    </source>
</evidence>
<gene>
    <name evidence="11" type="primary">polA</name>
    <name evidence="15" type="ORF">ABID14_000266</name>
</gene>
<dbReference type="EC" id="2.7.7.7" evidence="10 11"/>
<comment type="caution">
    <text evidence="15">The sequence shown here is derived from an EMBL/GenBank/DDBJ whole genome shotgun (WGS) entry which is preliminary data.</text>
</comment>
<keyword evidence="6 11" id="KW-0239">DNA-directed DNA polymerase</keyword>
<dbReference type="GO" id="GO:0003887">
    <property type="term" value="F:DNA-directed DNA polymerase activity"/>
    <property type="evidence" value="ECO:0007669"/>
    <property type="project" value="UniProtKB-EC"/>
</dbReference>
<dbReference type="InterPro" id="IPR020046">
    <property type="entry name" value="5-3_exonucl_a-hlix_arch_N"/>
</dbReference>
<dbReference type="CDD" id="cd08637">
    <property type="entry name" value="DNA_pol_A_pol_I_C"/>
    <property type="match status" value="1"/>
</dbReference>
<proteinExistence type="inferred from homology"/>
<comment type="similarity">
    <text evidence="1 11">Belongs to the DNA polymerase type-A family.</text>
</comment>
<evidence type="ECO:0000256" key="6">
    <source>
        <dbReference type="ARBA" id="ARBA00022932"/>
    </source>
</evidence>
<dbReference type="RefSeq" id="WP_354366649.1">
    <property type="nucleotide sequence ID" value="NZ_JBEPMA010000001.1"/>
</dbReference>
<dbReference type="Gene3D" id="1.20.1060.10">
    <property type="entry name" value="Taq DNA Polymerase, Chain T, domain 4"/>
    <property type="match status" value="1"/>
</dbReference>
<dbReference type="CDD" id="cd06140">
    <property type="entry name" value="DNA_polA_I_Bacillus_like_exo"/>
    <property type="match status" value="1"/>
</dbReference>
<dbReference type="EMBL" id="JBEPMA010000001">
    <property type="protein sequence ID" value="MET3616646.1"/>
    <property type="molecule type" value="Genomic_DNA"/>
</dbReference>
<dbReference type="Gene3D" id="1.10.150.20">
    <property type="entry name" value="5' to 3' exonuclease, C-terminal subdomain"/>
    <property type="match status" value="2"/>
</dbReference>
<keyword evidence="8 11" id="KW-0234">DNA repair</keyword>
<dbReference type="InterPro" id="IPR036397">
    <property type="entry name" value="RNaseH_sf"/>
</dbReference>
<keyword evidence="12" id="KW-0175">Coiled coil</keyword>
<dbReference type="PANTHER" id="PTHR10133">
    <property type="entry name" value="DNA POLYMERASE I"/>
    <property type="match status" value="1"/>
</dbReference>
<dbReference type="SUPFAM" id="SSF56672">
    <property type="entry name" value="DNA/RNA polymerases"/>
    <property type="match status" value="1"/>
</dbReference>
<dbReference type="SUPFAM" id="SSF47807">
    <property type="entry name" value="5' to 3' exonuclease, C-terminal subdomain"/>
    <property type="match status" value="1"/>
</dbReference>
<dbReference type="CDD" id="cd09898">
    <property type="entry name" value="H3TH_53EXO"/>
    <property type="match status" value="1"/>
</dbReference>
<protein>
    <recommendedName>
        <fullName evidence="10 11">DNA polymerase I</fullName>
        <ecNumber evidence="10 11">2.7.7.7</ecNumber>
    </recommendedName>
</protein>
<dbReference type="InterPro" id="IPR019760">
    <property type="entry name" value="DNA-dir_DNA_pol_A_CS"/>
</dbReference>
<reference evidence="15 16" key="1">
    <citation type="submission" date="2024-06" db="EMBL/GenBank/DDBJ databases">
        <title>Genomic Encyclopedia of Type Strains, Phase IV (KMG-IV): sequencing the most valuable type-strain genomes for metagenomic binning, comparative biology and taxonomic classification.</title>
        <authorList>
            <person name="Goeker M."/>
        </authorList>
    </citation>
    <scope>NUCLEOTIDE SEQUENCE [LARGE SCALE GENOMIC DNA]</scope>
    <source>
        <strain evidence="15 16">DSM 21460</strain>
    </source>
</reference>
<evidence type="ECO:0000256" key="7">
    <source>
        <dbReference type="ARBA" id="ARBA00023125"/>
    </source>
</evidence>
<keyword evidence="4 11" id="KW-0235">DNA replication</keyword>
<evidence type="ECO:0000256" key="11">
    <source>
        <dbReference type="RuleBase" id="RU004460"/>
    </source>
</evidence>
<dbReference type="SMART" id="SM00482">
    <property type="entry name" value="POLAc"/>
    <property type="match status" value="1"/>
</dbReference>
<keyword evidence="16" id="KW-1185">Reference proteome</keyword>
<evidence type="ECO:0000256" key="1">
    <source>
        <dbReference type="ARBA" id="ARBA00007705"/>
    </source>
</evidence>
<evidence type="ECO:0000256" key="2">
    <source>
        <dbReference type="ARBA" id="ARBA00022679"/>
    </source>
</evidence>
<dbReference type="Pfam" id="PF00476">
    <property type="entry name" value="DNA_pol_A"/>
    <property type="match status" value="1"/>
</dbReference>
<keyword evidence="5 11" id="KW-0227">DNA damage</keyword>
<evidence type="ECO:0000256" key="5">
    <source>
        <dbReference type="ARBA" id="ARBA00022763"/>
    </source>
</evidence>
<sequence>MDKRFLIIDGSSLFFRAFYALPLLKTKRGLYTNAIYGFVMMLENSIDKIKPTHIVVCFDMKGKTFRTELYKDYKGTRQKTPNELEQQFPLVRDILKYMNIKILESPVYEADDIAGTLSELATQEGIESYLLTGDKDYFQLVNKSSKVLLTRKGITEMDIITEESVLEDYGIEPIQFIDLKALMGDSSDNIPGVYGIGEKTGLKFIREYGTLENLYDNLDKVTAKKTKEKLEDGKTSAFMSKKLGTIVKNVPIEENLDDFKIQEYDYEALSKMYRDFEFNTILERLPEQYRKAETEKIDKEKLEFNYSSEVETIIKLINEKKSFAFKFITDGKIYEGTEPIFIGIKPKDEKVFFLKYSSDIMAKLKEYFEDKNIEKIGYNLKEDIIILLDNYIELKNYIHDCSIAEYILDSTQSNYDINKLSHQYFNRDYKDEEELLGKGAKKKTYSDLEEDDLFNYFTFTLNASYKLMEIQIQKIKEQEMFSLYNDVELPLIEVLASMELVGINTDKSVLDEIDNQIKDKIVKLESQIYKEAGEEFNINSPKQLGVILFEKLDYPVIKKTKTGYSTSADVLEKLKGDDDIISNILEYRKLAKLKSTYIDGLKAVINPMTNRIHSRFNQTVTATGRISSTDPNLQNIPIRTEEGRLIRKAFLASPNCQLVDADYSQIELRVLAALADDKEMLNAFKEGLDIHRKTASEVFHVNYDDVSTNQRSDAKAVNFGIIYGISDYGLSQNLNIPRKAAKEYIDNYLQHFVGIKNYMDSGIELGKKEGYVKTILNRRRYIPELKAKNFNIRSFGERIALNTPIQGSAADIIKIAMVKVYQELKKRNLKSKLIIQIHDELVVDTSLDEIDEVKNIMKELMENAVDLNVDILVDMNVGNNLYESK</sequence>
<dbReference type="InterPro" id="IPR018320">
    <property type="entry name" value="DNA_polymerase_1"/>
</dbReference>
<comment type="catalytic activity">
    <reaction evidence="9 11">
        <text>DNA(n) + a 2'-deoxyribonucleoside 5'-triphosphate = DNA(n+1) + diphosphate</text>
        <dbReference type="Rhea" id="RHEA:22508"/>
        <dbReference type="Rhea" id="RHEA-COMP:17339"/>
        <dbReference type="Rhea" id="RHEA-COMP:17340"/>
        <dbReference type="ChEBI" id="CHEBI:33019"/>
        <dbReference type="ChEBI" id="CHEBI:61560"/>
        <dbReference type="ChEBI" id="CHEBI:173112"/>
        <dbReference type="EC" id="2.7.7.7"/>
    </reaction>
</comment>
<evidence type="ECO:0000256" key="10">
    <source>
        <dbReference type="NCBIfam" id="TIGR00593"/>
    </source>
</evidence>
<dbReference type="Pfam" id="PF22619">
    <property type="entry name" value="DNA_polI_exo1"/>
    <property type="match status" value="1"/>
</dbReference>
<dbReference type="SMART" id="SM00279">
    <property type="entry name" value="HhH2"/>
    <property type="match status" value="1"/>
</dbReference>
<evidence type="ECO:0000259" key="13">
    <source>
        <dbReference type="SMART" id="SM00475"/>
    </source>
</evidence>
<comment type="function">
    <text evidence="11">In addition to polymerase activity, this DNA polymerase exhibits 5'-3' exonuclease activity.</text>
</comment>
<keyword evidence="3 11" id="KW-0548">Nucleotidyltransferase</keyword>
<dbReference type="NCBIfam" id="TIGR00593">
    <property type="entry name" value="pola"/>
    <property type="match status" value="1"/>
</dbReference>
<accession>A0ABV2J8Q0</accession>
<dbReference type="CDD" id="cd09859">
    <property type="entry name" value="PIN_53EXO"/>
    <property type="match status" value="1"/>
</dbReference>
<name>A0ABV2J8Q0_9FIRM</name>
<evidence type="ECO:0000256" key="4">
    <source>
        <dbReference type="ARBA" id="ARBA00022705"/>
    </source>
</evidence>
<keyword evidence="2 11" id="KW-0808">Transferase</keyword>
<dbReference type="InterPro" id="IPR002298">
    <property type="entry name" value="DNA_polymerase_A"/>
</dbReference>
<evidence type="ECO:0000313" key="16">
    <source>
        <dbReference type="Proteomes" id="UP001549162"/>
    </source>
</evidence>
<evidence type="ECO:0000313" key="15">
    <source>
        <dbReference type="EMBL" id="MET3616646.1"/>
    </source>
</evidence>
<dbReference type="InterPro" id="IPR008918">
    <property type="entry name" value="HhH2"/>
</dbReference>
<feature type="domain" description="5'-3' exonuclease" evidence="13">
    <location>
        <begin position="3"/>
        <end position="262"/>
    </location>
</feature>
<dbReference type="InterPro" id="IPR001098">
    <property type="entry name" value="DNA-dir_DNA_pol_A_palm_dom"/>
</dbReference>
<dbReference type="InterPro" id="IPR020045">
    <property type="entry name" value="DNA_polI_H3TH"/>
</dbReference>
<dbReference type="PROSITE" id="PS00447">
    <property type="entry name" value="DNA_POLYMERASE_A"/>
    <property type="match status" value="1"/>
</dbReference>